<keyword evidence="4" id="KW-1185">Reference proteome</keyword>
<dbReference type="PROSITE" id="PS50181">
    <property type="entry name" value="FBOX"/>
    <property type="match status" value="1"/>
</dbReference>
<comment type="caution">
    <text evidence="3">The sequence shown here is derived from an EMBL/GenBank/DDBJ whole genome shotgun (WGS) entry which is preliminary data.</text>
</comment>
<feature type="region of interest" description="Disordered" evidence="1">
    <location>
        <begin position="447"/>
        <end position="477"/>
    </location>
</feature>
<reference evidence="4" key="1">
    <citation type="journal article" date="2019" name="bioRxiv">
        <title>Genomics, evolutionary history and diagnostics of the Alternaria alternata species group including apple and Asian pear pathotypes.</title>
        <authorList>
            <person name="Armitage A.D."/>
            <person name="Cockerton H.M."/>
            <person name="Sreenivasaprasad S."/>
            <person name="Woodhall J.W."/>
            <person name="Lane C.R."/>
            <person name="Harrison R.J."/>
            <person name="Clarkson J.P."/>
        </authorList>
    </citation>
    <scope>NUCLEOTIDE SEQUENCE [LARGE SCALE GENOMIC DNA]</scope>
    <source>
        <strain evidence="4">FERA 635</strain>
    </source>
</reference>
<accession>A0ABY0G977</accession>
<dbReference type="Pfam" id="PF12937">
    <property type="entry name" value="F-box-like"/>
    <property type="match status" value="1"/>
</dbReference>
<gene>
    <name evidence="3" type="ORF">AA0119_g6278</name>
</gene>
<dbReference type="InterPro" id="IPR001810">
    <property type="entry name" value="F-box_dom"/>
</dbReference>
<name>A0ABY0G977_9PLEO</name>
<proteinExistence type="predicted"/>
<evidence type="ECO:0000313" key="4">
    <source>
        <dbReference type="Proteomes" id="UP000293195"/>
    </source>
</evidence>
<evidence type="ECO:0000313" key="3">
    <source>
        <dbReference type="EMBL" id="RYO00231.1"/>
    </source>
</evidence>
<evidence type="ECO:0000259" key="2">
    <source>
        <dbReference type="PROSITE" id="PS50181"/>
    </source>
</evidence>
<organism evidence="3 4">
    <name type="scientific">Alternaria tenuissima</name>
    <dbReference type="NCBI Taxonomy" id="119927"/>
    <lineage>
        <taxon>Eukaryota</taxon>
        <taxon>Fungi</taxon>
        <taxon>Dikarya</taxon>
        <taxon>Ascomycota</taxon>
        <taxon>Pezizomycotina</taxon>
        <taxon>Dothideomycetes</taxon>
        <taxon>Pleosporomycetidae</taxon>
        <taxon>Pleosporales</taxon>
        <taxon>Pleosporineae</taxon>
        <taxon>Pleosporaceae</taxon>
        <taxon>Alternaria</taxon>
        <taxon>Alternaria sect. Alternaria</taxon>
        <taxon>Alternaria alternata complex</taxon>
    </lineage>
</organism>
<dbReference type="PANTHER" id="PTHR13252">
    <property type="entry name" value="F-BOX ONLY PROTEIN 28"/>
    <property type="match status" value="1"/>
</dbReference>
<dbReference type="Gene3D" id="1.20.1280.50">
    <property type="match status" value="1"/>
</dbReference>
<feature type="region of interest" description="Disordered" evidence="1">
    <location>
        <begin position="84"/>
        <end position="103"/>
    </location>
</feature>
<feature type="region of interest" description="Disordered" evidence="1">
    <location>
        <begin position="528"/>
        <end position="552"/>
    </location>
</feature>
<dbReference type="PANTHER" id="PTHR13252:SF9">
    <property type="entry name" value="F-BOX ONLY PROTEIN 28"/>
    <property type="match status" value="1"/>
</dbReference>
<feature type="domain" description="F-box" evidence="2">
    <location>
        <begin position="1"/>
        <end position="44"/>
    </location>
</feature>
<dbReference type="SMART" id="SM00256">
    <property type="entry name" value="FBOX"/>
    <property type="match status" value="1"/>
</dbReference>
<dbReference type="InterPro" id="IPR036047">
    <property type="entry name" value="F-box-like_dom_sf"/>
</dbReference>
<evidence type="ECO:0000256" key="1">
    <source>
        <dbReference type="SAM" id="MobiDB-lite"/>
    </source>
</evidence>
<protein>
    <recommendedName>
        <fullName evidence="2">F-box domain-containing protein</fullName>
    </recommendedName>
</protein>
<dbReference type="Proteomes" id="UP000293195">
    <property type="component" value="Unassembled WGS sequence"/>
</dbReference>
<feature type="compositionally biased region" description="Polar residues" evidence="1">
    <location>
        <begin position="528"/>
        <end position="537"/>
    </location>
</feature>
<dbReference type="InterPro" id="IPR039719">
    <property type="entry name" value="FBXO28"/>
</dbReference>
<dbReference type="EMBL" id="PDXF01000020">
    <property type="protein sequence ID" value="RYO00231.1"/>
    <property type="molecule type" value="Genomic_DNA"/>
</dbReference>
<sequence length="669" mass="73833">MIHLPDELILHIISYLEPAELVNLQHVSRAFLSLSRDNNLWKSLCFSHSAAERRRRRLDITPPDIDPRLAELIRAADTLSNTFDTSVHDTDAPSADVQQQRNAGRRRQALIANWDPSYPDERVNWYDDFIQRHAEPRLSWFQDAGTEGKEHGDVRREATGAGVLFDQHGLADKLVAPLDDGRVCIWDASAASDRQGTLIAKSDIGLLANRGSDLDYDTRLGQSHAIMTETGAVECVSIDSKLAKGFFAVKNELVETDLNTLQVVSRTPYPFPITALSEAHHSTPLTIGTNWTLHLHDNRKPPAPPSSSSVRCELISGPADNDFSRLDTGDLHGHVSLSQPGALSILHLPTTREWDGNGDIWVAGRFTSMLNFDRRYFPRLRGTVHSGARLSCLAALPHPFVPHHLRLGTHAYADPALLHDVKSTRGFTLIAAGEYKGKGSLELYGLSGEPERSINSSDSRTTTSGGRGGRSKAYYQNRQTASSSKLLSVAPHGTRLVFADGNGGLKWVERDGSTPVRQLNINDFQQRSKDGSVSTLEQQHDHGNLVNATPDSEASWGDIVQKILPTTTTTTTSSLQYAPDSTKSFSSSLGLNNLVLWTGDGRLGLLGFGKEPPMARDVFEDALEVQGESMEQGGQHQGDKVRERQYGVEMRRALEQQARELRWLRGYGL</sequence>
<dbReference type="SUPFAM" id="SSF81383">
    <property type="entry name" value="F-box domain"/>
    <property type="match status" value="1"/>
</dbReference>